<feature type="coiled-coil region" evidence="4">
    <location>
        <begin position="71"/>
        <end position="98"/>
    </location>
</feature>
<feature type="repeat" description="WD" evidence="3">
    <location>
        <begin position="1175"/>
        <end position="1217"/>
    </location>
</feature>
<feature type="repeat" description="WD" evidence="3">
    <location>
        <begin position="1384"/>
        <end position="1425"/>
    </location>
</feature>
<evidence type="ECO:0000313" key="6">
    <source>
        <dbReference type="EMBL" id="ETO29863.1"/>
    </source>
</evidence>
<feature type="repeat" description="WD" evidence="3">
    <location>
        <begin position="1133"/>
        <end position="1174"/>
    </location>
</feature>
<dbReference type="EMBL" id="ASPP01005800">
    <property type="protein sequence ID" value="ETO29863.1"/>
    <property type="molecule type" value="Genomic_DNA"/>
</dbReference>
<dbReference type="Gene3D" id="2.130.10.10">
    <property type="entry name" value="YVTN repeat-like/Quinoprotein amine dehydrogenase"/>
    <property type="match status" value="6"/>
</dbReference>
<feature type="repeat" description="WD" evidence="3">
    <location>
        <begin position="1260"/>
        <end position="1300"/>
    </location>
</feature>
<protein>
    <submittedName>
        <fullName evidence="6">WD repeat-containing protein</fullName>
    </submittedName>
</protein>
<dbReference type="SUPFAM" id="SSF50978">
    <property type="entry name" value="WD40 repeat-like"/>
    <property type="match status" value="2"/>
</dbReference>
<evidence type="ECO:0000256" key="4">
    <source>
        <dbReference type="SAM" id="Coils"/>
    </source>
</evidence>
<keyword evidence="4" id="KW-0175">Coiled coil</keyword>
<evidence type="ECO:0000256" key="2">
    <source>
        <dbReference type="ARBA" id="ARBA00022737"/>
    </source>
</evidence>
<dbReference type="SMART" id="SM00320">
    <property type="entry name" value="WD40"/>
    <property type="match status" value="15"/>
</dbReference>
<dbReference type="InterPro" id="IPR007111">
    <property type="entry name" value="NACHT_NTPase"/>
</dbReference>
<dbReference type="Pfam" id="PF00400">
    <property type="entry name" value="WD40"/>
    <property type="match status" value="14"/>
</dbReference>
<feature type="repeat" description="WD" evidence="3">
    <location>
        <begin position="1218"/>
        <end position="1259"/>
    </location>
</feature>
<name>X6NVH3_RETFI</name>
<dbReference type="InterPro" id="IPR015943">
    <property type="entry name" value="WD40/YVTN_repeat-like_dom_sf"/>
</dbReference>
<dbReference type="InterPro" id="IPR020472">
    <property type="entry name" value="WD40_PAC1"/>
</dbReference>
<keyword evidence="7" id="KW-1185">Reference proteome</keyword>
<keyword evidence="2" id="KW-0677">Repeat</keyword>
<dbReference type="SUPFAM" id="SSF52540">
    <property type="entry name" value="P-loop containing nucleoside triphosphate hydrolases"/>
    <property type="match status" value="1"/>
</dbReference>
<feature type="repeat" description="WD" evidence="3">
    <location>
        <begin position="1091"/>
        <end position="1132"/>
    </location>
</feature>
<dbReference type="InterPro" id="IPR001646">
    <property type="entry name" value="5peptide_repeat"/>
</dbReference>
<dbReference type="Proteomes" id="UP000023152">
    <property type="component" value="Unassembled WGS sequence"/>
</dbReference>
<feature type="repeat" description="WD" evidence="3">
    <location>
        <begin position="1511"/>
        <end position="1546"/>
    </location>
</feature>
<dbReference type="InterPro" id="IPR036322">
    <property type="entry name" value="WD40_repeat_dom_sf"/>
</dbReference>
<dbReference type="CDD" id="cd00200">
    <property type="entry name" value="WD40"/>
    <property type="match status" value="2"/>
</dbReference>
<dbReference type="PANTHER" id="PTHR19848">
    <property type="entry name" value="WD40 REPEAT PROTEIN"/>
    <property type="match status" value="1"/>
</dbReference>
<dbReference type="PROSITE" id="PS00678">
    <property type="entry name" value="WD_REPEATS_1"/>
    <property type="match status" value="4"/>
</dbReference>
<keyword evidence="1 3" id="KW-0853">WD repeat</keyword>
<evidence type="ECO:0000256" key="3">
    <source>
        <dbReference type="PROSITE-ProRule" id="PRU00221"/>
    </source>
</evidence>
<dbReference type="InterPro" id="IPR019775">
    <property type="entry name" value="WD40_repeat_CS"/>
</dbReference>
<reference evidence="6 7" key="1">
    <citation type="journal article" date="2013" name="Curr. Biol.">
        <title>The Genome of the Foraminiferan Reticulomyxa filosa.</title>
        <authorList>
            <person name="Glockner G."/>
            <person name="Hulsmann N."/>
            <person name="Schleicher M."/>
            <person name="Noegel A.A."/>
            <person name="Eichinger L."/>
            <person name="Gallinger C."/>
            <person name="Pawlowski J."/>
            <person name="Sierra R."/>
            <person name="Euteneuer U."/>
            <person name="Pillet L."/>
            <person name="Moustafa A."/>
            <person name="Platzer M."/>
            <person name="Groth M."/>
            <person name="Szafranski K."/>
            <person name="Schliwa M."/>
        </authorList>
    </citation>
    <scope>NUCLEOTIDE SEQUENCE [LARGE SCALE GENOMIC DNA]</scope>
</reference>
<dbReference type="PRINTS" id="PR00320">
    <property type="entry name" value="GPROTEINBRPT"/>
</dbReference>
<evidence type="ECO:0000259" key="5">
    <source>
        <dbReference type="Pfam" id="PF05729"/>
    </source>
</evidence>
<feature type="repeat" description="WD" evidence="3">
    <location>
        <begin position="1468"/>
        <end position="1510"/>
    </location>
</feature>
<sequence>MCTRVYEYAKKHKKLKGGMQNELEQDKFLVEMKALIRLCGDVVEEEVLRKQLEEANGNVSVVIENMVSRFMSENEMKEKDKKKEIENITEKIEKGKREEEKIDIGETKPGINLQGYCSNKKCLAAKGKLLVWINIGFNEISFVSDKASYSCPDCKGLSVALIEKVKFINSEYSIIASDKSTILENKNIYQSTYVINSGLKYKLKAKKIKQHATNVDDLINRSEQAMKSKEIIKLIKELEDSGIKVVNPPKIKEKQRLLEKIENDYNGDFNQAFDIGRFTILCENITNLKTAVAVMKEAEKFNLIVSEDKNFFEAQSKTHYRVHIIKLYAPNDDVYIEMQATLKKFTTLEGHTVIENAKLSHDLYDINRVWKVNDSTNQKETLFKQASDEILTKINDIFCEWIEEKQIQKISDRYKSHLSIGILKPPQLDYKNSSNINHSTPLKLIEFVYQQLCNFIPSTIKGKAIYVTLYEFYKQYIIERHQPASCFDFSLRLQKSKSQQIQQDVTIVQALETYIPLEANNYPYNENENTDQKYISYDCYEHVMKFLELKEDDKKINERHSNKIMIIQGKSGSGKSLFCRHLEDKLWNNYSFDLKRPIPVFISLPKVYNQYNKEKQDDIILQSLPYKNISKHIINEIRNKLSFIFIMDGFDEIFNSYRNNVNNNKYFYDYFNLNQWNANIVITCRSDVLHDDDIKQMLMGINQNNIPKTTTKMMHLWPFTKQQTYSYIEKFASMLKNNKKNSINININNNVDWDLQQYKETLNNYPNLKRMMEQPFLLQIILTVLPSLTKQYDNGSNLSKTQIYEAFHNYWIDLRVQNLINRLAKLKIQINYKKIKSTFYKYCIDLGFEMFIQGKSIAIEEDIQDEENEKICIKLDPKEEEGEKTEAKKNDVKMETEKSITKNVWEKYFNGDSIAKYILKRVESDKYEFLHKSCQEYYAAQKIILDIILWKPNDINNLNNAQFQKQFESNIHKLLINYKLLNEELGIIQFIAERIHDNNAIYINLKSRLFRIIEASKHNSNINIAASNAITILNFARISLNNQNWNNIKIPYAILDHAFLEGTNLQNAYLNQVSFFQAFLNKVNFSNASMTQRHSSRINEVKFSADDLQIVSCSEDKTIRIWDTLSGKQLKLFEGHTDDVRGIEFSNDNSKILSCSWDKTIRLWDTISGKQIQIFEGHNMYVNAAYFLPNDNTKIISCSDDETIRLWDTISGKQIQIFEKHEGYVKQVQFSPDCSKIVSCSWDKTIRLWDIISGKLMQTFEGHLHPVRNVHFSSDGSKIISCCENTVRIWDIISGKQLQIFEDNFNNVNDAKFSSNDSTIILCSNNIIQILDALSGKQIQILEGHSGSINGIHLSSDGSKIVSCSSDKTIRLWDTSSVQKIPFLEGHKDTINHVKFSSDFSKIASCSKDKTIRIWDTLSGKQLQLFEGHTKDVSGIEFSSDSSKMVSFSSNEIIRLWDTISGKQIQIFEGHNKFINAVHFLPNDNTKIISCSADKTIRLWNVFSGEQIQIFEGHSDEINGIHFSHSNSLQIVSFSMDNTIRLWDISGKQIQIFEGHTACINDVKFLPNDHSKILSCSNDNTIRLWDTLSGKQLQLFKGHSDDIDGITFSSDGLKFLSFSKDKTIRIWDISSENQIQILRGHKNKINFAQFTSDGNKIVSCSNDETIRIWDLSKKQVRILEGHSDYVTKIQLSSDDSKLISCSSDRTIRLWGIDNKMGLIKCIWQSGIQSCGLSMKGSIWENVNVFLKITDVNNFDEIIIFFYIVWKILQKVINNFQFLNSNITQNQSQTIKRNEIRSKYKGDHKFFTAINNRIL</sequence>
<feature type="repeat" description="WD" evidence="3">
    <location>
        <begin position="1553"/>
        <end position="1595"/>
    </location>
</feature>
<dbReference type="PROSITE" id="PS50082">
    <property type="entry name" value="WD_REPEATS_2"/>
    <property type="match status" value="14"/>
</dbReference>
<accession>X6NVH3</accession>
<dbReference type="PROSITE" id="PS50294">
    <property type="entry name" value="WD_REPEATS_REGION"/>
    <property type="match status" value="13"/>
</dbReference>
<feature type="domain" description="NACHT" evidence="5">
    <location>
        <begin position="564"/>
        <end position="732"/>
    </location>
</feature>
<feature type="repeat" description="WD" evidence="3">
    <location>
        <begin position="1342"/>
        <end position="1383"/>
    </location>
</feature>
<dbReference type="PANTHER" id="PTHR19848:SF8">
    <property type="entry name" value="F-BOX AND WD REPEAT DOMAIN CONTAINING 7"/>
    <property type="match status" value="1"/>
</dbReference>
<feature type="repeat" description="WD" evidence="3">
    <location>
        <begin position="1426"/>
        <end position="1467"/>
    </location>
</feature>
<dbReference type="InterPro" id="IPR027417">
    <property type="entry name" value="P-loop_NTPase"/>
</dbReference>
<dbReference type="SUPFAM" id="SSF141571">
    <property type="entry name" value="Pentapeptide repeat-like"/>
    <property type="match status" value="1"/>
</dbReference>
<gene>
    <name evidence="6" type="ORF">RFI_07261</name>
</gene>
<comment type="caution">
    <text evidence="6">The sequence shown here is derived from an EMBL/GenBank/DDBJ whole genome shotgun (WGS) entry which is preliminary data.</text>
</comment>
<dbReference type="InterPro" id="IPR001680">
    <property type="entry name" value="WD40_rpt"/>
</dbReference>
<dbReference type="Gene3D" id="3.40.50.300">
    <property type="entry name" value="P-loop containing nucleotide triphosphate hydrolases"/>
    <property type="match status" value="1"/>
</dbReference>
<feature type="repeat" description="WD" evidence="3">
    <location>
        <begin position="1679"/>
        <end position="1714"/>
    </location>
</feature>
<evidence type="ECO:0000313" key="7">
    <source>
        <dbReference type="Proteomes" id="UP000023152"/>
    </source>
</evidence>
<feature type="repeat" description="WD" evidence="3">
    <location>
        <begin position="1638"/>
        <end position="1679"/>
    </location>
</feature>
<proteinExistence type="predicted"/>
<dbReference type="Pfam" id="PF00805">
    <property type="entry name" value="Pentapeptide"/>
    <property type="match status" value="1"/>
</dbReference>
<organism evidence="6 7">
    <name type="scientific">Reticulomyxa filosa</name>
    <dbReference type="NCBI Taxonomy" id="46433"/>
    <lineage>
        <taxon>Eukaryota</taxon>
        <taxon>Sar</taxon>
        <taxon>Rhizaria</taxon>
        <taxon>Retaria</taxon>
        <taxon>Foraminifera</taxon>
        <taxon>Monothalamids</taxon>
        <taxon>Reticulomyxidae</taxon>
        <taxon>Reticulomyxa</taxon>
    </lineage>
</organism>
<dbReference type="Pfam" id="PF05729">
    <property type="entry name" value="NACHT"/>
    <property type="match status" value="1"/>
</dbReference>
<feature type="repeat" description="WD" evidence="3">
    <location>
        <begin position="1596"/>
        <end position="1637"/>
    </location>
</feature>
<evidence type="ECO:0000256" key="1">
    <source>
        <dbReference type="ARBA" id="ARBA00022574"/>
    </source>
</evidence>